<dbReference type="SUPFAM" id="SSF57414">
    <property type="entry name" value="Hairpin loop containing domain-like"/>
    <property type="match status" value="1"/>
</dbReference>
<dbReference type="GO" id="GO:0009653">
    <property type="term" value="P:anatomical structure morphogenesis"/>
    <property type="evidence" value="ECO:0007669"/>
    <property type="project" value="TreeGrafter"/>
</dbReference>
<reference evidence="2" key="1">
    <citation type="submission" date="2012-09" db="EMBL/GenBank/DDBJ databases">
        <authorList>
            <person name="Martin A.A."/>
        </authorList>
    </citation>
    <scope>NUCLEOTIDE SEQUENCE</scope>
</reference>
<protein>
    <submittedName>
        <fullName evidence="3">Apple domain-containing protein</fullName>
    </submittedName>
</protein>
<feature type="domain" description="Apple" evidence="1">
    <location>
        <begin position="133"/>
        <end position="219"/>
    </location>
</feature>
<keyword evidence="2" id="KW-1185">Reference proteome</keyword>
<dbReference type="AlphaFoldDB" id="A0A0K0DH19"/>
<organism evidence="2 3">
    <name type="scientific">Angiostrongylus cantonensis</name>
    <name type="common">Rat lungworm</name>
    <dbReference type="NCBI Taxonomy" id="6313"/>
    <lineage>
        <taxon>Eukaryota</taxon>
        <taxon>Metazoa</taxon>
        <taxon>Ecdysozoa</taxon>
        <taxon>Nematoda</taxon>
        <taxon>Chromadorea</taxon>
        <taxon>Rhabditida</taxon>
        <taxon>Rhabditina</taxon>
        <taxon>Rhabditomorpha</taxon>
        <taxon>Strongyloidea</taxon>
        <taxon>Metastrongylidae</taxon>
        <taxon>Angiostrongylus</taxon>
    </lineage>
</organism>
<dbReference type="Pfam" id="PF00024">
    <property type="entry name" value="PAN_1"/>
    <property type="match status" value="1"/>
</dbReference>
<dbReference type="STRING" id="6313.A0A0K0DH19"/>
<proteinExistence type="predicted"/>
<dbReference type="Gene3D" id="3.50.4.10">
    <property type="entry name" value="Hepatocyte Growth Factor"/>
    <property type="match status" value="1"/>
</dbReference>
<reference evidence="3" key="2">
    <citation type="submission" date="2017-02" db="UniProtKB">
        <authorList>
            <consortium name="WormBaseParasite"/>
        </authorList>
    </citation>
    <scope>IDENTIFICATION</scope>
</reference>
<dbReference type="InterPro" id="IPR052774">
    <property type="entry name" value="Celegans_DevNeuronal_Protein"/>
</dbReference>
<dbReference type="WBParaSite" id="ACAC_0001043201-mRNA-1">
    <property type="protein sequence ID" value="ACAC_0001043201-mRNA-1"/>
    <property type="gene ID" value="ACAC_0001043201"/>
</dbReference>
<evidence type="ECO:0000313" key="2">
    <source>
        <dbReference type="Proteomes" id="UP000035642"/>
    </source>
</evidence>
<name>A0A0K0DH19_ANGCA</name>
<dbReference type="PANTHER" id="PTHR47327:SF12">
    <property type="entry name" value="APPLE DOMAIN-CONTAINING PROTEIN"/>
    <property type="match status" value="1"/>
</dbReference>
<dbReference type="FunFam" id="3.50.4.10:FF:000014">
    <property type="entry name" value="NOmpA Homolog (Drosophila nompA: no mechanoreceptor potential A)"/>
    <property type="match status" value="1"/>
</dbReference>
<dbReference type="PANTHER" id="PTHR47327">
    <property type="entry name" value="FI18240P1-RELATED"/>
    <property type="match status" value="1"/>
</dbReference>
<dbReference type="InterPro" id="IPR003609">
    <property type="entry name" value="Pan_app"/>
</dbReference>
<evidence type="ECO:0000259" key="1">
    <source>
        <dbReference type="PROSITE" id="PS50948"/>
    </source>
</evidence>
<dbReference type="SMART" id="SM00473">
    <property type="entry name" value="PAN_AP"/>
    <property type="match status" value="1"/>
</dbReference>
<dbReference type="Proteomes" id="UP000035642">
    <property type="component" value="Unassembled WGS sequence"/>
</dbReference>
<evidence type="ECO:0000313" key="3">
    <source>
        <dbReference type="WBParaSite" id="ACAC_0001043201-mRNA-1"/>
    </source>
</evidence>
<dbReference type="PROSITE" id="PS50948">
    <property type="entry name" value="PAN"/>
    <property type="match status" value="1"/>
</dbReference>
<dbReference type="CDD" id="cd01099">
    <property type="entry name" value="PAN_AP_HGF"/>
    <property type="match status" value="1"/>
</dbReference>
<accession>A0A0K0DH19</accession>
<sequence length="273" mass="30441">MINKRVTTRDEGGALYALRGPYSDCPLACNRDIPLGDGESHPYSNQDPPQCYPYLYPAQRKRYAVGLTSSSAGQHPDNSRNSITFGVSALQDCVGVEFVAGNCKMIGKSKSKFTLVEGAKILMKSCVKSDRVCSSPFHFDVFKQKILVGFAREVVPAEDIQVCMSACLNSFDTFGFECESAMYYPADQECILNTEDRLDRPDLFADETEDTVIYMDNNCAGSQCYAPYITQYIAVDGTQLENELDRIINVDVDSCQSLCTQRLSLTVRNYHQH</sequence>